<proteinExistence type="predicted"/>
<feature type="compositionally biased region" description="Low complexity" evidence="1">
    <location>
        <begin position="268"/>
        <end position="279"/>
    </location>
</feature>
<evidence type="ECO:0000313" key="3">
    <source>
        <dbReference type="Proteomes" id="UP000266841"/>
    </source>
</evidence>
<sequence length="294" mass="30813">MLCLRPRCPSLYASSGSSRSHAPQIIVAGGCRYGVANNEPSGGCVVASSPSPLSSRVQPADEGKSPSPSLVSGLVAHRGMKTTVPGQSKPYNDLRVVSLFPLIPLNLNIRSQLGELWFGAKSCPNFTAPSSKFLGPPLRFRAGALIPSESDGEDSYAADLDRWGEEGGAGSYLSELVPNEGVRGSGPGLLRGKRGPLELEARARLWTTSSLATTPDLVAPLVCPRGMALQASEGGSSYGSRGRPPDTTGRAVPLTGFPRGFLEEGSRPRIAAPAHRPAAGPTSTRTMDQQRLRA</sequence>
<name>K0S407_THAOC</name>
<accession>K0S407</accession>
<dbReference type="AlphaFoldDB" id="K0S407"/>
<keyword evidence="3" id="KW-1185">Reference proteome</keyword>
<dbReference type="EMBL" id="AGNL01021783">
    <property type="protein sequence ID" value="EJK60015.1"/>
    <property type="molecule type" value="Genomic_DNA"/>
</dbReference>
<dbReference type="PROSITE" id="PS51257">
    <property type="entry name" value="PROKAR_LIPOPROTEIN"/>
    <property type="match status" value="1"/>
</dbReference>
<evidence type="ECO:0000256" key="1">
    <source>
        <dbReference type="SAM" id="MobiDB-lite"/>
    </source>
</evidence>
<feature type="region of interest" description="Disordered" evidence="1">
    <location>
        <begin position="231"/>
        <end position="294"/>
    </location>
</feature>
<evidence type="ECO:0000313" key="2">
    <source>
        <dbReference type="EMBL" id="EJK60015.1"/>
    </source>
</evidence>
<protein>
    <submittedName>
        <fullName evidence="2">Uncharacterized protein</fullName>
    </submittedName>
</protein>
<comment type="caution">
    <text evidence="2">The sequence shown here is derived from an EMBL/GenBank/DDBJ whole genome shotgun (WGS) entry which is preliminary data.</text>
</comment>
<feature type="region of interest" description="Disordered" evidence="1">
    <location>
        <begin position="47"/>
        <end position="68"/>
    </location>
</feature>
<feature type="compositionally biased region" description="Polar residues" evidence="1">
    <location>
        <begin position="48"/>
        <end position="57"/>
    </location>
</feature>
<reference evidence="2 3" key="1">
    <citation type="journal article" date="2012" name="Genome Biol.">
        <title>Genome and low-iron response of an oceanic diatom adapted to chronic iron limitation.</title>
        <authorList>
            <person name="Lommer M."/>
            <person name="Specht M."/>
            <person name="Roy A.S."/>
            <person name="Kraemer L."/>
            <person name="Andreson R."/>
            <person name="Gutowska M.A."/>
            <person name="Wolf J."/>
            <person name="Bergner S.V."/>
            <person name="Schilhabel M.B."/>
            <person name="Klostermeier U.C."/>
            <person name="Beiko R.G."/>
            <person name="Rosenstiel P."/>
            <person name="Hippler M."/>
            <person name="Laroche J."/>
        </authorList>
    </citation>
    <scope>NUCLEOTIDE SEQUENCE [LARGE SCALE GENOMIC DNA]</scope>
    <source>
        <strain evidence="2 3">CCMP1005</strain>
    </source>
</reference>
<dbReference type="Proteomes" id="UP000266841">
    <property type="component" value="Unassembled WGS sequence"/>
</dbReference>
<feature type="compositionally biased region" description="Low complexity" evidence="1">
    <location>
        <begin position="232"/>
        <end position="242"/>
    </location>
</feature>
<organism evidence="2 3">
    <name type="scientific">Thalassiosira oceanica</name>
    <name type="common">Marine diatom</name>
    <dbReference type="NCBI Taxonomy" id="159749"/>
    <lineage>
        <taxon>Eukaryota</taxon>
        <taxon>Sar</taxon>
        <taxon>Stramenopiles</taxon>
        <taxon>Ochrophyta</taxon>
        <taxon>Bacillariophyta</taxon>
        <taxon>Coscinodiscophyceae</taxon>
        <taxon>Thalassiosirophycidae</taxon>
        <taxon>Thalassiosirales</taxon>
        <taxon>Thalassiosiraceae</taxon>
        <taxon>Thalassiosira</taxon>
    </lineage>
</organism>
<gene>
    <name evidence="2" type="ORF">THAOC_19705</name>
</gene>